<evidence type="ECO:0000313" key="1">
    <source>
        <dbReference type="EMBL" id="OWM73319.1"/>
    </source>
</evidence>
<dbReference type="AlphaFoldDB" id="A0A218WLG9"/>
<dbReference type="Proteomes" id="UP000197138">
    <property type="component" value="Unassembled WGS sequence"/>
</dbReference>
<evidence type="ECO:0000313" key="2">
    <source>
        <dbReference type="Proteomes" id="UP000197138"/>
    </source>
</evidence>
<name>A0A218WLG9_PUNGR</name>
<accession>A0A218WLG9</accession>
<dbReference type="EMBL" id="MTKT01003953">
    <property type="protein sequence ID" value="OWM73319.1"/>
    <property type="molecule type" value="Genomic_DNA"/>
</dbReference>
<reference evidence="2" key="1">
    <citation type="journal article" date="2017" name="Plant J.">
        <title>The pomegranate (Punica granatum L.) genome and the genomics of punicalagin biosynthesis.</title>
        <authorList>
            <person name="Qin G."/>
            <person name="Xu C."/>
            <person name="Ming R."/>
            <person name="Tang H."/>
            <person name="Guyot R."/>
            <person name="Kramer E.M."/>
            <person name="Hu Y."/>
            <person name="Yi X."/>
            <person name="Qi Y."/>
            <person name="Xu X."/>
            <person name="Gao Z."/>
            <person name="Pan H."/>
            <person name="Jian J."/>
            <person name="Tian Y."/>
            <person name="Yue Z."/>
            <person name="Xu Y."/>
        </authorList>
    </citation>
    <scope>NUCLEOTIDE SEQUENCE [LARGE SCALE GENOMIC DNA]</scope>
    <source>
        <strain evidence="2">cv. Dabenzi</strain>
    </source>
</reference>
<comment type="caution">
    <text evidence="1">The sequence shown here is derived from an EMBL/GenBank/DDBJ whole genome shotgun (WGS) entry which is preliminary data.</text>
</comment>
<organism evidence="1 2">
    <name type="scientific">Punica granatum</name>
    <name type="common">Pomegranate</name>
    <dbReference type="NCBI Taxonomy" id="22663"/>
    <lineage>
        <taxon>Eukaryota</taxon>
        <taxon>Viridiplantae</taxon>
        <taxon>Streptophyta</taxon>
        <taxon>Embryophyta</taxon>
        <taxon>Tracheophyta</taxon>
        <taxon>Spermatophyta</taxon>
        <taxon>Magnoliopsida</taxon>
        <taxon>eudicotyledons</taxon>
        <taxon>Gunneridae</taxon>
        <taxon>Pentapetalae</taxon>
        <taxon>rosids</taxon>
        <taxon>malvids</taxon>
        <taxon>Myrtales</taxon>
        <taxon>Lythraceae</taxon>
        <taxon>Punica</taxon>
    </lineage>
</organism>
<proteinExistence type="predicted"/>
<gene>
    <name evidence="1" type="ORF">CDL15_Pgr001433</name>
</gene>
<protein>
    <submittedName>
        <fullName evidence="1">Uncharacterized protein</fullName>
    </submittedName>
</protein>
<sequence>MIGSVFLRSSHLNHDHLGQNTLPMLAHGMDFRPKNLRKAVDQLLILIMSLSRWDTTGRAWSNPKELHIIWRVIRVLIGLAISRVHRRICLTSVTTILAALKCLNTNKNWQKPKLIT</sequence>